<gene>
    <name evidence="1" type="ORF">SNE25_06590</name>
</gene>
<sequence length="75" mass="8967">MQIQVDIGFENLVKIVKQLPKDQLLRFKKELKKESEEDTQLKDLRSLLLEAPVFTDEQLVTIEQTRKEIDKWQIK</sequence>
<proteinExistence type="predicted"/>
<dbReference type="EMBL" id="CP139558">
    <property type="protein sequence ID" value="WPU95192.1"/>
    <property type="molecule type" value="Genomic_DNA"/>
</dbReference>
<protein>
    <submittedName>
        <fullName evidence="1">Uncharacterized protein</fullName>
    </submittedName>
</protein>
<name>A0ABZ0TPY1_9SPHI</name>
<evidence type="ECO:0000313" key="2">
    <source>
        <dbReference type="Proteomes" id="UP001324380"/>
    </source>
</evidence>
<dbReference type="Proteomes" id="UP001324380">
    <property type="component" value="Chromosome"/>
</dbReference>
<organism evidence="1 2">
    <name type="scientific">Mucilaginibacter sabulilitoris</name>
    <dbReference type="NCBI Taxonomy" id="1173583"/>
    <lineage>
        <taxon>Bacteria</taxon>
        <taxon>Pseudomonadati</taxon>
        <taxon>Bacteroidota</taxon>
        <taxon>Sphingobacteriia</taxon>
        <taxon>Sphingobacteriales</taxon>
        <taxon>Sphingobacteriaceae</taxon>
        <taxon>Mucilaginibacter</taxon>
    </lineage>
</organism>
<keyword evidence="2" id="KW-1185">Reference proteome</keyword>
<dbReference type="RefSeq" id="WP_321564304.1">
    <property type="nucleotide sequence ID" value="NZ_CP139558.1"/>
</dbReference>
<accession>A0ABZ0TPY1</accession>
<reference evidence="1 2" key="1">
    <citation type="submission" date="2023-11" db="EMBL/GenBank/DDBJ databases">
        <title>Analysis of the Genomes of Mucilaginibacter gossypii cycad 4 and M. sabulilitoris SNA2: microbes with the potential for plant growth promotion.</title>
        <authorList>
            <person name="Hirsch A.M."/>
            <person name="Humm E."/>
            <person name="Rubbi M."/>
            <person name="Del Vecchio G."/>
            <person name="Ha S.M."/>
            <person name="Pellegrini M."/>
            <person name="Gunsalus R.P."/>
        </authorList>
    </citation>
    <scope>NUCLEOTIDE SEQUENCE [LARGE SCALE GENOMIC DNA]</scope>
    <source>
        <strain evidence="1 2">SNA2</strain>
    </source>
</reference>
<evidence type="ECO:0000313" key="1">
    <source>
        <dbReference type="EMBL" id="WPU95192.1"/>
    </source>
</evidence>